<dbReference type="Gramene" id="EFJ21231">
    <property type="protein sequence ID" value="EFJ21231"/>
    <property type="gene ID" value="SELMODRAFT_107379"/>
</dbReference>
<dbReference type="SUPFAM" id="SSF48452">
    <property type="entry name" value="TPR-like"/>
    <property type="match status" value="1"/>
</dbReference>
<dbReference type="EMBL" id="GL377600">
    <property type="protein sequence ID" value="EFJ21231.1"/>
    <property type="molecule type" value="Genomic_DNA"/>
</dbReference>
<dbReference type="Proteomes" id="UP000001514">
    <property type="component" value="Unassembled WGS sequence"/>
</dbReference>
<dbReference type="Gene3D" id="1.25.40.10">
    <property type="entry name" value="Tetratricopeptide repeat domain"/>
    <property type="match status" value="1"/>
</dbReference>
<dbReference type="InterPro" id="IPR051966">
    <property type="entry name" value="RPAP3"/>
</dbReference>
<dbReference type="HOGENOM" id="CLU_2490015_0_0_1"/>
<gene>
    <name evidence="2" type="ORF">SELMODRAFT_107379</name>
</gene>
<dbReference type="InParanoid" id="D8S3B5"/>
<keyword evidence="3" id="KW-1185">Reference proteome</keyword>
<dbReference type="InterPro" id="IPR019734">
    <property type="entry name" value="TPR_rpt"/>
</dbReference>
<reference evidence="2 3" key="1">
    <citation type="journal article" date="2011" name="Science">
        <title>The Selaginella genome identifies genetic changes associated with the evolution of vascular plants.</title>
        <authorList>
            <person name="Banks J.A."/>
            <person name="Nishiyama T."/>
            <person name="Hasebe M."/>
            <person name="Bowman J.L."/>
            <person name="Gribskov M."/>
            <person name="dePamphilis C."/>
            <person name="Albert V.A."/>
            <person name="Aono N."/>
            <person name="Aoyama T."/>
            <person name="Ambrose B.A."/>
            <person name="Ashton N.W."/>
            <person name="Axtell M.J."/>
            <person name="Barker E."/>
            <person name="Barker M.S."/>
            <person name="Bennetzen J.L."/>
            <person name="Bonawitz N.D."/>
            <person name="Chapple C."/>
            <person name="Cheng C."/>
            <person name="Correa L.G."/>
            <person name="Dacre M."/>
            <person name="DeBarry J."/>
            <person name="Dreyer I."/>
            <person name="Elias M."/>
            <person name="Engstrom E.M."/>
            <person name="Estelle M."/>
            <person name="Feng L."/>
            <person name="Finet C."/>
            <person name="Floyd S.K."/>
            <person name="Frommer W.B."/>
            <person name="Fujita T."/>
            <person name="Gramzow L."/>
            <person name="Gutensohn M."/>
            <person name="Harholt J."/>
            <person name="Hattori M."/>
            <person name="Heyl A."/>
            <person name="Hirai T."/>
            <person name="Hiwatashi Y."/>
            <person name="Ishikawa M."/>
            <person name="Iwata M."/>
            <person name="Karol K.G."/>
            <person name="Koehler B."/>
            <person name="Kolukisaoglu U."/>
            <person name="Kubo M."/>
            <person name="Kurata T."/>
            <person name="Lalonde S."/>
            <person name="Li K."/>
            <person name="Li Y."/>
            <person name="Litt A."/>
            <person name="Lyons E."/>
            <person name="Manning G."/>
            <person name="Maruyama T."/>
            <person name="Michael T.P."/>
            <person name="Mikami K."/>
            <person name="Miyazaki S."/>
            <person name="Morinaga S."/>
            <person name="Murata T."/>
            <person name="Mueller-Roeber B."/>
            <person name="Nelson D.R."/>
            <person name="Obara M."/>
            <person name="Oguri Y."/>
            <person name="Olmstead R.G."/>
            <person name="Onodera N."/>
            <person name="Petersen B.L."/>
            <person name="Pils B."/>
            <person name="Prigge M."/>
            <person name="Rensing S.A."/>
            <person name="Riano-Pachon D.M."/>
            <person name="Roberts A.W."/>
            <person name="Sato Y."/>
            <person name="Scheller H.V."/>
            <person name="Schulz B."/>
            <person name="Schulz C."/>
            <person name="Shakirov E.V."/>
            <person name="Shibagaki N."/>
            <person name="Shinohara N."/>
            <person name="Shippen D.E."/>
            <person name="Soerensen I."/>
            <person name="Sotooka R."/>
            <person name="Sugimoto N."/>
            <person name="Sugita M."/>
            <person name="Sumikawa N."/>
            <person name="Tanurdzic M."/>
            <person name="Theissen G."/>
            <person name="Ulvskov P."/>
            <person name="Wakazuki S."/>
            <person name="Weng J.K."/>
            <person name="Willats W.W."/>
            <person name="Wipf D."/>
            <person name="Wolf P.G."/>
            <person name="Yang L."/>
            <person name="Zimmer A.D."/>
            <person name="Zhu Q."/>
            <person name="Mitros T."/>
            <person name="Hellsten U."/>
            <person name="Loque D."/>
            <person name="Otillar R."/>
            <person name="Salamov A."/>
            <person name="Schmutz J."/>
            <person name="Shapiro H."/>
            <person name="Lindquist E."/>
            <person name="Lucas S."/>
            <person name="Rokhsar D."/>
            <person name="Grigoriev I.V."/>
        </authorList>
    </citation>
    <scope>NUCLEOTIDE SEQUENCE [LARGE SCALE GENOMIC DNA]</scope>
</reference>
<dbReference type="STRING" id="88036.D8S3B5"/>
<accession>D8S3B5</accession>
<feature type="non-terminal residue" evidence="2">
    <location>
        <position position="87"/>
    </location>
</feature>
<dbReference type="SMART" id="SM00028">
    <property type="entry name" value="TPR"/>
    <property type="match status" value="1"/>
</dbReference>
<dbReference type="PANTHER" id="PTHR46423">
    <property type="entry name" value="RNA POLYMERASE II-ASSOCIATED PROTEIN 3"/>
    <property type="match status" value="1"/>
</dbReference>
<dbReference type="PROSITE" id="PS50005">
    <property type="entry name" value="TPR"/>
    <property type="match status" value="1"/>
</dbReference>
<evidence type="ECO:0000313" key="3">
    <source>
        <dbReference type="Proteomes" id="UP000001514"/>
    </source>
</evidence>
<evidence type="ECO:0000256" key="1">
    <source>
        <dbReference type="PROSITE-ProRule" id="PRU00339"/>
    </source>
</evidence>
<proteinExistence type="predicted"/>
<keyword evidence="1" id="KW-0802">TPR repeat</keyword>
<dbReference type="PANTHER" id="PTHR46423:SF4">
    <property type="entry name" value="OUTER ENVELOPE PROTEIN 61"/>
    <property type="match status" value="1"/>
</dbReference>
<dbReference type="AlphaFoldDB" id="D8S3B5"/>
<dbReference type="InterPro" id="IPR011990">
    <property type="entry name" value="TPR-like_helical_dom_sf"/>
</dbReference>
<dbReference type="Pfam" id="PF00515">
    <property type="entry name" value="TPR_1"/>
    <property type="match status" value="1"/>
</dbReference>
<protein>
    <submittedName>
        <fullName evidence="2">Uncharacterized protein</fullName>
    </submittedName>
</protein>
<feature type="repeat" description="TPR" evidence="1">
    <location>
        <begin position="40"/>
        <end position="73"/>
    </location>
</feature>
<name>D8S3B5_SELML</name>
<evidence type="ECO:0000313" key="2">
    <source>
        <dbReference type="EMBL" id="EFJ21231.1"/>
    </source>
</evidence>
<sequence>MSHSTIRMEGNKLTKDGSFEAAAQAYGLIITSQDDSRDRMLALANQAACYLKLGRFEACINAASAALEMDPNHLKSLYRKALALLKL</sequence>
<dbReference type="KEGG" id="smo:SELMODRAFT_107379"/>
<organism evidence="3">
    <name type="scientific">Selaginella moellendorffii</name>
    <name type="common">Spikemoss</name>
    <dbReference type="NCBI Taxonomy" id="88036"/>
    <lineage>
        <taxon>Eukaryota</taxon>
        <taxon>Viridiplantae</taxon>
        <taxon>Streptophyta</taxon>
        <taxon>Embryophyta</taxon>
        <taxon>Tracheophyta</taxon>
        <taxon>Lycopodiopsida</taxon>
        <taxon>Selaginellales</taxon>
        <taxon>Selaginellaceae</taxon>
        <taxon>Selaginella</taxon>
    </lineage>
</organism>